<reference evidence="1 2" key="1">
    <citation type="submission" date="2016-05" db="EMBL/GenBank/DDBJ databases">
        <title>Single-cell genome of chain-forming Candidatus Thiomargarita nelsonii and comparison to other large sulfur-oxidizing bacteria.</title>
        <authorList>
            <person name="Winkel M."/>
            <person name="Salman V."/>
            <person name="Woyke T."/>
            <person name="Schulz-Vogt H."/>
            <person name="Richter M."/>
            <person name="Flood B."/>
            <person name="Bailey J."/>
            <person name="Amann R."/>
            <person name="Mussmann M."/>
        </authorList>
    </citation>
    <scope>NUCLEOTIDE SEQUENCE [LARGE SCALE GENOMIC DNA]</scope>
    <source>
        <strain evidence="1 2">THI036</strain>
    </source>
</reference>
<gene>
    <name evidence="1" type="ORF">THIOM_005389</name>
</gene>
<organism evidence="1 2">
    <name type="scientific">Candidatus Thiomargarita nelsonii</name>
    <dbReference type="NCBI Taxonomy" id="1003181"/>
    <lineage>
        <taxon>Bacteria</taxon>
        <taxon>Pseudomonadati</taxon>
        <taxon>Pseudomonadota</taxon>
        <taxon>Gammaproteobacteria</taxon>
        <taxon>Thiotrichales</taxon>
        <taxon>Thiotrichaceae</taxon>
        <taxon>Thiomargarita</taxon>
    </lineage>
</organism>
<keyword evidence="2" id="KW-1185">Reference proteome</keyword>
<evidence type="ECO:0000313" key="1">
    <source>
        <dbReference type="EMBL" id="OAD19001.1"/>
    </source>
</evidence>
<dbReference type="EMBL" id="LUTY01002990">
    <property type="protein sequence ID" value="OAD19001.1"/>
    <property type="molecule type" value="Genomic_DNA"/>
</dbReference>
<sequence length="110" mass="12749">MNSSPQLFIEFHRKSNIWGQSNIFSGSHAPASSGNYFKNRIFHRLRHSQKSYFLLRYFVSKNRIFHDGSISAPEWYGDFRSPALAKNIVHKNIDNYLHVNTTCIGCTINV</sequence>
<dbReference type="Proteomes" id="UP000076962">
    <property type="component" value="Unassembled WGS sequence"/>
</dbReference>
<name>A0A176RTD6_9GAMM</name>
<proteinExistence type="predicted"/>
<dbReference type="AlphaFoldDB" id="A0A176RTD6"/>
<protein>
    <submittedName>
        <fullName evidence="1">Uncharacterized protein</fullName>
    </submittedName>
</protein>
<evidence type="ECO:0000313" key="2">
    <source>
        <dbReference type="Proteomes" id="UP000076962"/>
    </source>
</evidence>
<comment type="caution">
    <text evidence="1">The sequence shown here is derived from an EMBL/GenBank/DDBJ whole genome shotgun (WGS) entry which is preliminary data.</text>
</comment>
<accession>A0A176RTD6</accession>